<dbReference type="RefSeq" id="WP_123855750.1">
    <property type="nucleotide sequence ID" value="NZ_CP033923.1"/>
</dbReference>
<organism evidence="2 3">
    <name type="scientific">Chryseobacterium nakagawai</name>
    <dbReference type="NCBI Taxonomy" id="1241982"/>
    <lineage>
        <taxon>Bacteria</taxon>
        <taxon>Pseudomonadati</taxon>
        <taxon>Bacteroidota</taxon>
        <taxon>Flavobacteriia</taxon>
        <taxon>Flavobacteriales</taxon>
        <taxon>Weeksellaceae</taxon>
        <taxon>Chryseobacterium group</taxon>
        <taxon>Chryseobacterium</taxon>
    </lineage>
</organism>
<dbReference type="KEGG" id="cnk:EG343_00800"/>
<evidence type="ECO:0000259" key="1">
    <source>
        <dbReference type="Pfam" id="PF00535"/>
    </source>
</evidence>
<dbReference type="PANTHER" id="PTHR22916">
    <property type="entry name" value="GLYCOSYLTRANSFERASE"/>
    <property type="match status" value="1"/>
</dbReference>
<feature type="domain" description="Glycosyltransferase 2-like" evidence="1">
    <location>
        <begin position="6"/>
        <end position="165"/>
    </location>
</feature>
<protein>
    <submittedName>
        <fullName evidence="2">Glycosyltransferase</fullName>
    </submittedName>
</protein>
<gene>
    <name evidence="2" type="ORF">EG343_00800</name>
</gene>
<dbReference type="InterPro" id="IPR001173">
    <property type="entry name" value="Glyco_trans_2-like"/>
</dbReference>
<name>A0AAD0YFN4_CHRNA</name>
<proteinExistence type="predicted"/>
<accession>A0AAD0YFN4</accession>
<keyword evidence="3" id="KW-1185">Reference proteome</keyword>
<dbReference type="GO" id="GO:0016758">
    <property type="term" value="F:hexosyltransferase activity"/>
    <property type="evidence" value="ECO:0007669"/>
    <property type="project" value="UniProtKB-ARBA"/>
</dbReference>
<dbReference type="PANTHER" id="PTHR22916:SF3">
    <property type="entry name" value="UDP-GLCNAC:BETAGAL BETA-1,3-N-ACETYLGLUCOSAMINYLTRANSFERASE-LIKE PROTEIN 1"/>
    <property type="match status" value="1"/>
</dbReference>
<dbReference type="InterPro" id="IPR029044">
    <property type="entry name" value="Nucleotide-diphossugar_trans"/>
</dbReference>
<evidence type="ECO:0000313" key="2">
    <source>
        <dbReference type="EMBL" id="AZA89272.1"/>
    </source>
</evidence>
<dbReference type="AlphaFoldDB" id="A0AAD0YFN4"/>
<dbReference type="SUPFAM" id="SSF53448">
    <property type="entry name" value="Nucleotide-diphospho-sugar transferases"/>
    <property type="match status" value="1"/>
</dbReference>
<dbReference type="EMBL" id="CP033923">
    <property type="protein sequence ID" value="AZA89272.1"/>
    <property type="molecule type" value="Genomic_DNA"/>
</dbReference>
<reference evidence="2 3" key="1">
    <citation type="submission" date="2018-11" db="EMBL/GenBank/DDBJ databases">
        <title>Proposal to divide the Flavobacteriaceae and reorganize its genera based on Amino Acid Identity values calculated from whole genome sequences.</title>
        <authorList>
            <person name="Nicholson A.C."/>
            <person name="Gulvik C.A."/>
            <person name="Whitney A.M."/>
            <person name="Humrighouse B.W."/>
            <person name="Bell M."/>
            <person name="Holmes B."/>
            <person name="Steigerwalt A.G."/>
            <person name="Villarma A."/>
            <person name="Sheth M."/>
            <person name="Batra D."/>
            <person name="Pryor J."/>
            <person name="Bernardet J.-F."/>
            <person name="Hugo C."/>
            <person name="Kampfer P."/>
            <person name="Newman J."/>
            <person name="McQuiston J.R."/>
        </authorList>
    </citation>
    <scope>NUCLEOTIDE SEQUENCE [LARGE SCALE GENOMIC DNA]</scope>
    <source>
        <strain evidence="2 3">G0041</strain>
    </source>
</reference>
<dbReference type="Pfam" id="PF00535">
    <property type="entry name" value="Glycos_transf_2"/>
    <property type="match status" value="1"/>
</dbReference>
<dbReference type="Proteomes" id="UP000278288">
    <property type="component" value="Chromosome"/>
</dbReference>
<dbReference type="Gene3D" id="3.90.550.10">
    <property type="entry name" value="Spore Coat Polysaccharide Biosynthesis Protein SpsA, Chain A"/>
    <property type="match status" value="1"/>
</dbReference>
<sequence>MTKKISILIANYNNGKYFKECYDSLIKQTYTHWEAIIVDDCSTDNSLEIIRQLIKNNDKFLLIENSENKGCGFTKRKCMDYATGDVCAYLDPDDALYATALEESMKQYGQNNIVCTYSKMMLCDENLNPQRVFSNTKQIYNNSLFFNCPIQFAHFFTFKKDIYWKTSGINPTLKTAIDQDLYLKILEHGKVKFIRKALYRYRLHDNGISQHKGKTEAKESFALVIYNTMKRRNIQYINHHKVPDQFTSPEAIFQLLNYQTRILYRLKLKFMLLFEK</sequence>
<evidence type="ECO:0000313" key="3">
    <source>
        <dbReference type="Proteomes" id="UP000278288"/>
    </source>
</evidence>